<evidence type="ECO:0000313" key="4">
    <source>
        <dbReference type="EMBL" id="HIZ80308.1"/>
    </source>
</evidence>
<dbReference type="EMBL" id="DXBC01000175">
    <property type="protein sequence ID" value="HIZ80308.1"/>
    <property type="molecule type" value="Genomic_DNA"/>
</dbReference>
<dbReference type="Proteomes" id="UP000824101">
    <property type="component" value="Unassembled WGS sequence"/>
</dbReference>
<gene>
    <name evidence="4" type="ORF">IAA17_11025</name>
</gene>
<reference evidence="4" key="2">
    <citation type="submission" date="2021-04" db="EMBL/GenBank/DDBJ databases">
        <authorList>
            <person name="Gilroy R."/>
        </authorList>
    </citation>
    <scope>NUCLEOTIDE SEQUENCE</scope>
    <source>
        <strain evidence="4">ChiBcec1-1093</strain>
    </source>
</reference>
<dbReference type="Pfam" id="PF19127">
    <property type="entry name" value="Choline_bind_3"/>
    <property type="match status" value="1"/>
</dbReference>
<evidence type="ECO:0008006" key="6">
    <source>
        <dbReference type="Google" id="ProtNLM"/>
    </source>
</evidence>
<evidence type="ECO:0000313" key="5">
    <source>
        <dbReference type="Proteomes" id="UP000824101"/>
    </source>
</evidence>
<evidence type="ECO:0000256" key="1">
    <source>
        <dbReference type="ARBA" id="ARBA00022737"/>
    </source>
</evidence>
<feature type="signal peptide" evidence="3">
    <location>
        <begin position="1"/>
        <end position="20"/>
    </location>
</feature>
<organism evidence="4 5">
    <name type="scientific">Candidatus Lachnoclostridium stercorigallinarum</name>
    <dbReference type="NCBI Taxonomy" id="2838634"/>
    <lineage>
        <taxon>Bacteria</taxon>
        <taxon>Bacillati</taxon>
        <taxon>Bacillota</taxon>
        <taxon>Clostridia</taxon>
        <taxon>Lachnospirales</taxon>
        <taxon>Lachnospiraceae</taxon>
    </lineage>
</organism>
<dbReference type="Gene3D" id="2.10.270.10">
    <property type="entry name" value="Cholin Binding"/>
    <property type="match status" value="1"/>
</dbReference>
<dbReference type="InterPro" id="IPR018337">
    <property type="entry name" value="Cell_wall/Cho-bd_repeat"/>
</dbReference>
<evidence type="ECO:0000256" key="2">
    <source>
        <dbReference type="PROSITE-ProRule" id="PRU00591"/>
    </source>
</evidence>
<feature type="chain" id="PRO_5039545339" description="Cell wall binding repeat-containing protein" evidence="3">
    <location>
        <begin position="21"/>
        <end position="335"/>
    </location>
</feature>
<keyword evidence="3" id="KW-0732">Signal</keyword>
<name>A0A9D2GIC4_9FIRM</name>
<feature type="repeat" description="Cell wall-binding" evidence="2">
    <location>
        <begin position="296"/>
        <end position="315"/>
    </location>
</feature>
<protein>
    <recommendedName>
        <fullName evidence="6">Cell wall binding repeat-containing protein</fullName>
    </recommendedName>
</protein>
<dbReference type="AlphaFoldDB" id="A0A9D2GIC4"/>
<proteinExistence type="predicted"/>
<reference evidence="4" key="1">
    <citation type="journal article" date="2021" name="PeerJ">
        <title>Extensive microbial diversity within the chicken gut microbiome revealed by metagenomics and culture.</title>
        <authorList>
            <person name="Gilroy R."/>
            <person name="Ravi A."/>
            <person name="Getino M."/>
            <person name="Pursley I."/>
            <person name="Horton D.L."/>
            <person name="Alikhan N.F."/>
            <person name="Baker D."/>
            <person name="Gharbi K."/>
            <person name="Hall N."/>
            <person name="Watson M."/>
            <person name="Adriaenssens E.M."/>
            <person name="Foster-Nyarko E."/>
            <person name="Jarju S."/>
            <person name="Secka A."/>
            <person name="Antonio M."/>
            <person name="Oren A."/>
            <person name="Chaudhuri R.R."/>
            <person name="La Ragione R."/>
            <person name="Hildebrand F."/>
            <person name="Pallen M.J."/>
        </authorList>
    </citation>
    <scope>NUCLEOTIDE SEQUENCE</scope>
    <source>
        <strain evidence="4">ChiBcec1-1093</strain>
    </source>
</reference>
<dbReference type="PROSITE" id="PS51170">
    <property type="entry name" value="CW"/>
    <property type="match status" value="2"/>
</dbReference>
<evidence type="ECO:0000256" key="3">
    <source>
        <dbReference type="SAM" id="SignalP"/>
    </source>
</evidence>
<dbReference type="SUPFAM" id="SSF69360">
    <property type="entry name" value="Cell wall binding repeat"/>
    <property type="match status" value="1"/>
</dbReference>
<feature type="repeat" description="Cell wall-binding" evidence="2">
    <location>
        <begin position="276"/>
        <end position="295"/>
    </location>
</feature>
<accession>A0A9D2GIC4</accession>
<keyword evidence="1" id="KW-0677">Repeat</keyword>
<comment type="caution">
    <text evidence="4">The sequence shown here is derived from an EMBL/GenBank/DDBJ whole genome shotgun (WGS) entry which is preliminary data.</text>
</comment>
<sequence length="335" mass="36951">MTGKKKRALALMLAAGTAAAAVFPSYGDDEEEISSVVLRIESEIEVGDSGSDVSVTVTSDRYEVDEAEVTNEPDDEWEDGDNPRIRVTLTAADGYYFESGLSKSDVTLRGDSATVSSVSRSRDELTVYVTLDDLEGDADDYDLEVYDLYWDEEDGTAYWEGADDAVRYEVRLYRGGSAVTEVRTTDNDSYSFAGDLTGAGTYTFRVRAVYSSSVKGDWEASDSWYLTSDEADELRENAVSYSSGSTLGGPGYSAQGAWLKDDVGWWYCNADKSYPASCWQLIDGKWYYFNDSGYMTTGWILWNDVWYYCGADGAMLTGTMTPDGYYVGADGAWIP</sequence>